<evidence type="ECO:0000256" key="2">
    <source>
        <dbReference type="SAM" id="Phobius"/>
    </source>
</evidence>
<evidence type="ECO:0000256" key="1">
    <source>
        <dbReference type="SAM" id="MobiDB-lite"/>
    </source>
</evidence>
<keyword evidence="2" id="KW-1133">Transmembrane helix</keyword>
<feature type="transmembrane region" description="Helical" evidence="2">
    <location>
        <begin position="23"/>
        <end position="45"/>
    </location>
</feature>
<feature type="compositionally biased region" description="Low complexity" evidence="1">
    <location>
        <begin position="241"/>
        <end position="250"/>
    </location>
</feature>
<comment type="caution">
    <text evidence="3">The sequence shown here is derived from an EMBL/GenBank/DDBJ whole genome shotgun (WGS) entry which is preliminary data.</text>
</comment>
<keyword evidence="4" id="KW-1185">Reference proteome</keyword>
<dbReference type="OrthoDB" id="5236168at2759"/>
<feature type="region of interest" description="Disordered" evidence="1">
    <location>
        <begin position="297"/>
        <end position="357"/>
    </location>
</feature>
<dbReference type="AlphaFoldDB" id="A0A9W8SC92"/>
<gene>
    <name evidence="3" type="ORF">NW762_002564</name>
</gene>
<feature type="region of interest" description="Disordered" evidence="1">
    <location>
        <begin position="418"/>
        <end position="465"/>
    </location>
</feature>
<reference evidence="3" key="1">
    <citation type="submission" date="2022-09" db="EMBL/GenBank/DDBJ databases">
        <title>Fusarium specimens isolated from Avocado Roots.</title>
        <authorList>
            <person name="Stajich J."/>
            <person name="Roper C."/>
            <person name="Heimlech-Rivalta G."/>
        </authorList>
    </citation>
    <scope>NUCLEOTIDE SEQUENCE</scope>
    <source>
        <strain evidence="3">CF00136</strain>
    </source>
</reference>
<name>A0A9W8SC92_9HYPO</name>
<accession>A0A9W8SC92</accession>
<sequence length="465" mass="51271">MPLLRSPTNDCSGWNCLTPAEQAGIIICIIVTSMVLLFAYMYYLGRITTAHQEIVLRRQRRRRRRRPSNLAMAPAVSLVNLPIVPQFPSQRVAYQPFLYSPNGAPVTLPQLQGPPVPLPQQPIPIIYPVHPPGYLHPQPPSQPNSRQSRPNTPDQPPSAAPASISSRGLPPRQPSWRQRLRRVFGLTTGRASTVASNSAPGTPVLSRNQPEALHGETRRSLSRSRNAGTGHARRNNQEPQRSSSHSNPSHRSAEEHRDGTIRLQSPVSVAATVHSDDYDLIPNPNRTPALQNAAAQGYRPPNMASRGGDAEELSSNSSDIYSDDQQTVPTISPTRPAFDPRSRPPTPIPDAQAARRGSIEQARLFRTMSLPDSSHGTLHMPSPRRGTSSTTTQDQVWNPYHRGREIRRVNWDRRYTSPSQITEDGIGPFPPQSIHQGGGSYQSHSWRGSTMEPGVDVQPSQSINA</sequence>
<dbReference type="EMBL" id="JAOQAZ010000003">
    <property type="protein sequence ID" value="KAJ4268501.1"/>
    <property type="molecule type" value="Genomic_DNA"/>
</dbReference>
<feature type="compositionally biased region" description="Polar residues" evidence="1">
    <location>
        <begin position="313"/>
        <end position="333"/>
    </location>
</feature>
<feature type="region of interest" description="Disordered" evidence="1">
    <location>
        <begin position="129"/>
        <end position="263"/>
    </location>
</feature>
<feature type="transmembrane region" description="Helical" evidence="2">
    <location>
        <begin position="66"/>
        <end position="84"/>
    </location>
</feature>
<proteinExistence type="predicted"/>
<keyword evidence="2" id="KW-0472">Membrane</keyword>
<evidence type="ECO:0000313" key="4">
    <source>
        <dbReference type="Proteomes" id="UP001152049"/>
    </source>
</evidence>
<feature type="region of interest" description="Disordered" evidence="1">
    <location>
        <begin position="369"/>
        <end position="401"/>
    </location>
</feature>
<organism evidence="3 4">
    <name type="scientific">Fusarium torreyae</name>
    <dbReference type="NCBI Taxonomy" id="1237075"/>
    <lineage>
        <taxon>Eukaryota</taxon>
        <taxon>Fungi</taxon>
        <taxon>Dikarya</taxon>
        <taxon>Ascomycota</taxon>
        <taxon>Pezizomycotina</taxon>
        <taxon>Sordariomycetes</taxon>
        <taxon>Hypocreomycetidae</taxon>
        <taxon>Hypocreales</taxon>
        <taxon>Nectriaceae</taxon>
        <taxon>Fusarium</taxon>
    </lineage>
</organism>
<evidence type="ECO:0000313" key="3">
    <source>
        <dbReference type="EMBL" id="KAJ4268501.1"/>
    </source>
</evidence>
<feature type="compositionally biased region" description="Polar residues" evidence="1">
    <location>
        <begin position="189"/>
        <end position="209"/>
    </location>
</feature>
<protein>
    <submittedName>
        <fullName evidence="3">Uncharacterized protein</fullName>
    </submittedName>
</protein>
<keyword evidence="2" id="KW-0812">Transmembrane</keyword>
<dbReference type="Proteomes" id="UP001152049">
    <property type="component" value="Unassembled WGS sequence"/>
</dbReference>
<feature type="compositionally biased region" description="Basic and acidic residues" evidence="1">
    <location>
        <begin position="251"/>
        <end position="260"/>
    </location>
</feature>